<dbReference type="NCBIfam" id="TIGR01031">
    <property type="entry name" value="rpmF_bact"/>
    <property type="match status" value="1"/>
</dbReference>
<dbReference type="InterPro" id="IPR011332">
    <property type="entry name" value="Ribosomal_zn-bd"/>
</dbReference>
<comment type="caution">
    <text evidence="6">The sequence shown here is derived from an EMBL/GenBank/DDBJ whole genome shotgun (WGS) entry which is preliminary data.</text>
</comment>
<name>A0A1V1PI99_9BACT</name>
<accession>A0A1V1PI99</accession>
<dbReference type="PANTHER" id="PTHR35534:SF1">
    <property type="entry name" value="LARGE RIBOSOMAL SUBUNIT PROTEIN BL32"/>
    <property type="match status" value="1"/>
</dbReference>
<dbReference type="Proteomes" id="UP000189670">
    <property type="component" value="Unassembled WGS sequence"/>
</dbReference>
<dbReference type="GO" id="GO:0015934">
    <property type="term" value="C:large ribosomal subunit"/>
    <property type="evidence" value="ECO:0007669"/>
    <property type="project" value="InterPro"/>
</dbReference>
<dbReference type="SUPFAM" id="SSF57829">
    <property type="entry name" value="Zn-binding ribosomal proteins"/>
    <property type="match status" value="1"/>
</dbReference>
<comment type="similarity">
    <text evidence="1 5">Belongs to the bacterial ribosomal protein bL32 family.</text>
</comment>
<keyword evidence="3 5" id="KW-0687">Ribonucleoprotein</keyword>
<proteinExistence type="inferred from homology"/>
<evidence type="ECO:0000313" key="7">
    <source>
        <dbReference type="Proteomes" id="UP000189670"/>
    </source>
</evidence>
<dbReference type="InterPro" id="IPR002677">
    <property type="entry name" value="Ribosomal_bL32"/>
</dbReference>
<evidence type="ECO:0000256" key="4">
    <source>
        <dbReference type="ARBA" id="ARBA00035178"/>
    </source>
</evidence>
<dbReference type="GO" id="GO:0006412">
    <property type="term" value="P:translation"/>
    <property type="evidence" value="ECO:0007669"/>
    <property type="project" value="UniProtKB-UniRule"/>
</dbReference>
<protein>
    <recommendedName>
        <fullName evidence="4 5">Large ribosomal subunit protein bL32</fullName>
    </recommendedName>
</protein>
<evidence type="ECO:0000313" key="6">
    <source>
        <dbReference type="EMBL" id="ETR74498.1"/>
    </source>
</evidence>
<dbReference type="InterPro" id="IPR044957">
    <property type="entry name" value="Ribosomal_bL32_bact"/>
</dbReference>
<reference evidence="7" key="1">
    <citation type="submission" date="2012-11" db="EMBL/GenBank/DDBJ databases">
        <authorList>
            <person name="Lucero-Rivera Y.E."/>
            <person name="Tovar-Ramirez D."/>
        </authorList>
    </citation>
    <scope>NUCLEOTIDE SEQUENCE [LARGE SCALE GENOMIC DNA]</scope>
    <source>
        <strain evidence="7">Araruama</strain>
    </source>
</reference>
<evidence type="ECO:0000256" key="3">
    <source>
        <dbReference type="ARBA" id="ARBA00023274"/>
    </source>
</evidence>
<gene>
    <name evidence="5 6" type="primary">rpmF</name>
    <name evidence="6" type="ORF">OMM_06316</name>
</gene>
<dbReference type="Gene3D" id="1.20.5.640">
    <property type="entry name" value="Single helix bin"/>
    <property type="match status" value="1"/>
</dbReference>
<dbReference type="Pfam" id="PF01783">
    <property type="entry name" value="Ribosomal_L32p"/>
    <property type="match status" value="1"/>
</dbReference>
<organism evidence="6 7">
    <name type="scientific">Candidatus Magnetoglobus multicellularis str. Araruama</name>
    <dbReference type="NCBI Taxonomy" id="890399"/>
    <lineage>
        <taxon>Bacteria</taxon>
        <taxon>Pseudomonadati</taxon>
        <taxon>Thermodesulfobacteriota</taxon>
        <taxon>Desulfobacteria</taxon>
        <taxon>Desulfobacterales</taxon>
        <taxon>Desulfobacteraceae</taxon>
        <taxon>Candidatus Magnetoglobus</taxon>
    </lineage>
</organism>
<dbReference type="AlphaFoldDB" id="A0A1V1PI99"/>
<dbReference type="HAMAP" id="MF_00340">
    <property type="entry name" value="Ribosomal_bL32"/>
    <property type="match status" value="1"/>
</dbReference>
<sequence>MVLVNAISTDEKGEFTMALPKRKVSKSRRDKRRTHQKLAVPNVQKCPQCGEAKLPHHMCPECGSYKDRTIMEIEN</sequence>
<evidence type="ECO:0000256" key="5">
    <source>
        <dbReference type="HAMAP-Rule" id="MF_00340"/>
    </source>
</evidence>
<dbReference type="EMBL" id="ATBP01000006">
    <property type="protein sequence ID" value="ETR74498.1"/>
    <property type="molecule type" value="Genomic_DNA"/>
</dbReference>
<keyword evidence="2 5" id="KW-0689">Ribosomal protein</keyword>
<evidence type="ECO:0000256" key="1">
    <source>
        <dbReference type="ARBA" id="ARBA00008560"/>
    </source>
</evidence>
<evidence type="ECO:0000256" key="2">
    <source>
        <dbReference type="ARBA" id="ARBA00022980"/>
    </source>
</evidence>
<dbReference type="GO" id="GO:0003735">
    <property type="term" value="F:structural constituent of ribosome"/>
    <property type="evidence" value="ECO:0007669"/>
    <property type="project" value="InterPro"/>
</dbReference>
<dbReference type="PANTHER" id="PTHR35534">
    <property type="entry name" value="50S RIBOSOMAL PROTEIN L32"/>
    <property type="match status" value="1"/>
</dbReference>